<feature type="compositionally biased region" description="Basic and acidic residues" evidence="1">
    <location>
        <begin position="101"/>
        <end position="114"/>
    </location>
</feature>
<evidence type="ECO:0000256" key="1">
    <source>
        <dbReference type="SAM" id="MobiDB-lite"/>
    </source>
</evidence>
<feature type="region of interest" description="Disordered" evidence="1">
    <location>
        <begin position="35"/>
        <end position="114"/>
    </location>
</feature>
<feature type="compositionally biased region" description="Polar residues" evidence="1">
    <location>
        <begin position="83"/>
        <end position="97"/>
    </location>
</feature>
<name>U9U665_RHIID</name>
<sequence>MVISFGRGYDKTVESDILLLDISNNYEYIWTTTFDQKMPSSPPSPSSSSSSLPSLSPSPSPSSLSSPSNNSGKIAGAVVGSLLSGNKNKQKQKTIYENENDNDHSQEEKELSTIRDIRNYEQEINNI</sequence>
<feature type="compositionally biased region" description="Low complexity" evidence="1">
    <location>
        <begin position="46"/>
        <end position="68"/>
    </location>
</feature>
<dbReference type="AlphaFoldDB" id="U9U665"/>
<reference evidence="2" key="1">
    <citation type="submission" date="2013-07" db="EMBL/GenBank/DDBJ databases">
        <title>The genome of an arbuscular mycorrhizal fungus provides insights into the evolution of the oldest plant symbiosis.</title>
        <authorList>
            <consortium name="DOE Joint Genome Institute"/>
            <person name="Tisserant E."/>
            <person name="Malbreil M."/>
            <person name="Kuo A."/>
            <person name="Kohler A."/>
            <person name="Symeonidi A."/>
            <person name="Balestrini R."/>
            <person name="Charron P."/>
            <person name="Duensing N."/>
            <person name="Frei-dit-Frey N."/>
            <person name="Gianinazzi-Pearson V."/>
            <person name="Gilbert B."/>
            <person name="Handa Y."/>
            <person name="Hijri M."/>
            <person name="Kaul R."/>
            <person name="Kawaguchi M."/>
            <person name="Krajinski F."/>
            <person name="Lammers P."/>
            <person name="Lapierre D."/>
            <person name="Masclaux F.G."/>
            <person name="Murat C."/>
            <person name="Morin E."/>
            <person name="Ndikumana S."/>
            <person name="Pagni M."/>
            <person name="Petitpierre D."/>
            <person name="Requena N."/>
            <person name="Rosikiewicz P."/>
            <person name="Riley R."/>
            <person name="Saito K."/>
            <person name="San Clemente H."/>
            <person name="Shapiro H."/>
            <person name="van Tuinen D."/>
            <person name="Becard G."/>
            <person name="Bonfante P."/>
            <person name="Paszkowski U."/>
            <person name="Shachar-Hill Y."/>
            <person name="Young J.P."/>
            <person name="Sanders I.R."/>
            <person name="Henrissat B."/>
            <person name="Rensing S.A."/>
            <person name="Grigoriev I.V."/>
            <person name="Corradi N."/>
            <person name="Roux C."/>
            <person name="Martin F."/>
        </authorList>
    </citation>
    <scope>NUCLEOTIDE SEQUENCE</scope>
    <source>
        <strain evidence="2">DAOM 197198</strain>
    </source>
</reference>
<accession>U9U665</accession>
<gene>
    <name evidence="2" type="ORF">GLOINDRAFT_25356</name>
</gene>
<proteinExistence type="predicted"/>
<dbReference type="EMBL" id="KI283285">
    <property type="protein sequence ID" value="ESA14058.1"/>
    <property type="molecule type" value="Genomic_DNA"/>
</dbReference>
<dbReference type="HOGENOM" id="CLU_1971662_0_0_1"/>
<protein>
    <submittedName>
        <fullName evidence="2">Uncharacterized protein</fullName>
    </submittedName>
</protein>
<organism evidence="2">
    <name type="scientific">Rhizophagus irregularis (strain DAOM 181602 / DAOM 197198 / MUCL 43194)</name>
    <name type="common">Arbuscular mycorrhizal fungus</name>
    <name type="synonym">Glomus intraradices</name>
    <dbReference type="NCBI Taxonomy" id="747089"/>
    <lineage>
        <taxon>Eukaryota</taxon>
        <taxon>Fungi</taxon>
        <taxon>Fungi incertae sedis</taxon>
        <taxon>Mucoromycota</taxon>
        <taxon>Glomeromycotina</taxon>
        <taxon>Glomeromycetes</taxon>
        <taxon>Glomerales</taxon>
        <taxon>Glomeraceae</taxon>
        <taxon>Rhizophagus</taxon>
    </lineage>
</organism>
<evidence type="ECO:0000313" key="2">
    <source>
        <dbReference type="EMBL" id="ESA14058.1"/>
    </source>
</evidence>